<sequence length="54" mass="6329">DEPTGNLDLVSREKILDFLFNKSQEYKKTLIIATHDPFILDRVDRIIQLSKGKR</sequence>
<accession>X1GVC9</accession>
<dbReference type="AlphaFoldDB" id="X1GVC9"/>
<name>X1GVC9_9ZZZZ</name>
<protein>
    <recommendedName>
        <fullName evidence="2">ABC transporter domain-containing protein</fullName>
    </recommendedName>
</protein>
<dbReference type="InterPro" id="IPR027417">
    <property type="entry name" value="P-loop_NTPase"/>
</dbReference>
<gene>
    <name evidence="1" type="ORF">S03H2_22451</name>
</gene>
<proteinExistence type="predicted"/>
<reference evidence="1" key="1">
    <citation type="journal article" date="2014" name="Front. Microbiol.">
        <title>High frequency of phylogenetically diverse reductive dehalogenase-homologous genes in deep subseafloor sedimentary metagenomes.</title>
        <authorList>
            <person name="Kawai M."/>
            <person name="Futagami T."/>
            <person name="Toyoda A."/>
            <person name="Takaki Y."/>
            <person name="Nishi S."/>
            <person name="Hori S."/>
            <person name="Arai W."/>
            <person name="Tsubouchi T."/>
            <person name="Morono Y."/>
            <person name="Uchiyama I."/>
            <person name="Ito T."/>
            <person name="Fujiyama A."/>
            <person name="Inagaki F."/>
            <person name="Takami H."/>
        </authorList>
    </citation>
    <scope>NUCLEOTIDE SEQUENCE</scope>
    <source>
        <strain evidence="1">Expedition CK06-06</strain>
    </source>
</reference>
<comment type="caution">
    <text evidence="1">The sequence shown here is derived from an EMBL/GenBank/DDBJ whole genome shotgun (WGS) entry which is preliminary data.</text>
</comment>
<evidence type="ECO:0008006" key="2">
    <source>
        <dbReference type="Google" id="ProtNLM"/>
    </source>
</evidence>
<dbReference type="Gene3D" id="3.40.50.300">
    <property type="entry name" value="P-loop containing nucleotide triphosphate hydrolases"/>
    <property type="match status" value="1"/>
</dbReference>
<dbReference type="SUPFAM" id="SSF52540">
    <property type="entry name" value="P-loop containing nucleoside triphosphate hydrolases"/>
    <property type="match status" value="1"/>
</dbReference>
<feature type="non-terminal residue" evidence="1">
    <location>
        <position position="1"/>
    </location>
</feature>
<dbReference type="EMBL" id="BARU01012093">
    <property type="protein sequence ID" value="GAH36948.1"/>
    <property type="molecule type" value="Genomic_DNA"/>
</dbReference>
<evidence type="ECO:0000313" key="1">
    <source>
        <dbReference type="EMBL" id="GAH36948.1"/>
    </source>
</evidence>
<organism evidence="1">
    <name type="scientific">marine sediment metagenome</name>
    <dbReference type="NCBI Taxonomy" id="412755"/>
    <lineage>
        <taxon>unclassified sequences</taxon>
        <taxon>metagenomes</taxon>
        <taxon>ecological metagenomes</taxon>
    </lineage>
</organism>